<evidence type="ECO:0000256" key="2">
    <source>
        <dbReference type="ARBA" id="ARBA00023136"/>
    </source>
</evidence>
<feature type="chain" id="PRO_5004785259" description="TonB-denpendent receptor" evidence="6">
    <location>
        <begin position="21"/>
        <end position="1038"/>
    </location>
</feature>
<keyword evidence="4" id="KW-0798">TonB box</keyword>
<dbReference type="InterPro" id="IPR036942">
    <property type="entry name" value="Beta-barrel_TonB_sf"/>
</dbReference>
<feature type="signal peptide" evidence="6">
    <location>
        <begin position="1"/>
        <end position="20"/>
    </location>
</feature>
<accession>W0ABT5</accession>
<sequence length="1038" mass="111089">MLRASALASALAIVPGIALAQAEPAQGQADGTLTSASPGGASEDGEIVVTGSRIRRADFDALEPTTVVSSEYLAVRGQTNVADALNEQPGFGVPQSPDGVQGTYGVSQNFVNKFGLGTARTLTIVNGRRFVSTNAPTVLGNPAGLQVDLNVIPSLMVERVENVSIGGAPVYGSDAIAGTVNVILKKNYEGVEVQALSGISDSGDNFRLNLSGIAGFKFGGGRGHVLVGASFDRSDGLKATDRARANQDLSFQTNPIAGSAQTRIPGRTPGNDGRINDVPYNTGPADGIPNTVLIGNTRIFAESVNGLILPVNPTTGGFVTYNPNDGSTAGFGVGGYDRLQFNGQGNIVPFDPGMPFGNTYGSGGDGFNLADTRALINDLERTTVNLVADYELTDSITAFFEGTYYRGVGREVVDQPVYNSPLFPGGANSALLFNVNDSRLSDQARSVLASYGVDGNFYLARNFVDITNSRASSETNVYRGVFGLTGDFTMFGKSFNWEASANYGRTEGSFHQTLIDQQKFVNAINNCSASPLVNAAPGGVTPIADSACAPIDPFGPGRVSQAAIDYVNYYSTSKSVLEQQVYNVNFGSSELIRLWSGNVGFNLGYEHRREYGRFTPDDFLAAGRGRAAVVIGNEGSFDTDEVFGELLVPLVSPDNNIPLVESLTVEGRGRYVDNSVNGGFWAYTAGGRWRPIRDIEFRGNYTRSLRSPSIVELFTPQTNQNQFFPDPCDQVNISSGSNPAIRQRNCQAFFDSYGIDGANFNNLARTSAVPGRTGGNPDLENEVADSYTFGAVLRPRFIPRLQIAVDWNHIKVTGNIASLTSANIAEGCYDNASFNLADPDNGNSFCQQFSRVRSSDPDQNGQIRPDPANPGIRTGFVNGDYILFEGLTAQADYILPLSGIGVNGRLALSGAFFYLDKLESSNNGVTVDPVVTEVGTPRYSGQFNVSFASDGGFGLSLQGNYTGESKYDALFNVDSRDVLVLEDQWLFNLGLSQVINERMTMRLAVTNLFDKAPPYPYDATQGYDLLGRRYAMSVNMKF</sequence>
<reference evidence="9 10" key="1">
    <citation type="submission" date="2013-07" db="EMBL/GenBank/DDBJ databases">
        <title>Completed genome of Sphingomonas sanxanigenens NX02.</title>
        <authorList>
            <person name="Ma T."/>
            <person name="Huang H."/>
            <person name="Wu M."/>
            <person name="Li X."/>
            <person name="Li G."/>
        </authorList>
    </citation>
    <scope>NUCLEOTIDE SEQUENCE [LARGE SCALE GENOMIC DNA]</scope>
    <source>
        <strain evidence="9 10">NX02</strain>
    </source>
</reference>
<keyword evidence="10" id="KW-1185">Reference proteome</keyword>
<dbReference type="PANTHER" id="PTHR47234">
    <property type="match status" value="1"/>
</dbReference>
<dbReference type="STRING" id="1123269.NX02_10305"/>
<evidence type="ECO:0000256" key="3">
    <source>
        <dbReference type="ARBA" id="ARBA00023237"/>
    </source>
</evidence>
<protein>
    <recommendedName>
        <fullName evidence="11">TonB-denpendent receptor</fullName>
    </recommendedName>
</protein>
<feature type="region of interest" description="Disordered" evidence="5">
    <location>
        <begin position="24"/>
        <end position="45"/>
    </location>
</feature>
<dbReference type="HOGENOM" id="CLU_010745_0_0_5"/>
<dbReference type="KEGG" id="ssan:NX02_10305"/>
<gene>
    <name evidence="9" type="ORF">NX02_10305</name>
</gene>
<evidence type="ECO:0000256" key="4">
    <source>
        <dbReference type="RuleBase" id="RU003357"/>
    </source>
</evidence>
<dbReference type="GO" id="GO:0009279">
    <property type="term" value="C:cell outer membrane"/>
    <property type="evidence" value="ECO:0007669"/>
    <property type="project" value="UniProtKB-SubCell"/>
</dbReference>
<dbReference type="SUPFAM" id="SSF56935">
    <property type="entry name" value="Porins"/>
    <property type="match status" value="1"/>
</dbReference>
<dbReference type="InterPro" id="IPR012910">
    <property type="entry name" value="Plug_dom"/>
</dbReference>
<feature type="domain" description="TonB-dependent receptor-like beta-barrel" evidence="7">
    <location>
        <begin position="448"/>
        <end position="1008"/>
    </location>
</feature>
<dbReference type="InterPro" id="IPR037066">
    <property type="entry name" value="Plug_dom_sf"/>
</dbReference>
<evidence type="ECO:0000259" key="8">
    <source>
        <dbReference type="Pfam" id="PF07715"/>
    </source>
</evidence>
<dbReference type="Pfam" id="PF00593">
    <property type="entry name" value="TonB_dep_Rec_b-barrel"/>
    <property type="match status" value="1"/>
</dbReference>
<feature type="domain" description="TonB-dependent receptor plug" evidence="8">
    <location>
        <begin position="60"/>
        <end position="179"/>
    </location>
</feature>
<dbReference type="Gene3D" id="2.40.170.20">
    <property type="entry name" value="TonB-dependent receptor, beta-barrel domain"/>
    <property type="match status" value="1"/>
</dbReference>
<comment type="similarity">
    <text evidence="4">Belongs to the TonB-dependent receptor family.</text>
</comment>
<organism evidence="9 10">
    <name type="scientific">Sphingomonas sanxanigenens DSM 19645 = NX02</name>
    <dbReference type="NCBI Taxonomy" id="1123269"/>
    <lineage>
        <taxon>Bacteria</taxon>
        <taxon>Pseudomonadati</taxon>
        <taxon>Pseudomonadota</taxon>
        <taxon>Alphaproteobacteria</taxon>
        <taxon>Sphingomonadales</taxon>
        <taxon>Sphingomonadaceae</taxon>
        <taxon>Sphingomonas</taxon>
    </lineage>
</organism>
<evidence type="ECO:0000313" key="10">
    <source>
        <dbReference type="Proteomes" id="UP000018851"/>
    </source>
</evidence>
<comment type="subcellular location">
    <subcellularLocation>
        <location evidence="1 4">Cell outer membrane</location>
    </subcellularLocation>
</comment>
<keyword evidence="3" id="KW-0998">Cell outer membrane</keyword>
<dbReference type="PATRIC" id="fig|1123269.5.peg.1997"/>
<evidence type="ECO:0000313" key="9">
    <source>
        <dbReference type="EMBL" id="AHE53778.1"/>
    </source>
</evidence>
<dbReference type="AlphaFoldDB" id="W0ABT5"/>
<dbReference type="Pfam" id="PF07715">
    <property type="entry name" value="Plug"/>
    <property type="match status" value="1"/>
</dbReference>
<name>W0ABT5_9SPHN</name>
<feature type="region of interest" description="Disordered" evidence="5">
    <location>
        <begin position="851"/>
        <end position="871"/>
    </location>
</feature>
<evidence type="ECO:0000256" key="1">
    <source>
        <dbReference type="ARBA" id="ARBA00004442"/>
    </source>
</evidence>
<dbReference type="Gene3D" id="2.170.130.10">
    <property type="entry name" value="TonB-dependent receptor, plug domain"/>
    <property type="match status" value="1"/>
</dbReference>
<dbReference type="InterPro" id="IPR000531">
    <property type="entry name" value="Beta-barrel_TonB"/>
</dbReference>
<dbReference type="eggNOG" id="COG1629">
    <property type="taxonomic scope" value="Bacteria"/>
</dbReference>
<dbReference type="EMBL" id="CP006644">
    <property type="protein sequence ID" value="AHE53778.1"/>
    <property type="molecule type" value="Genomic_DNA"/>
</dbReference>
<feature type="compositionally biased region" description="Polar residues" evidence="5">
    <location>
        <begin position="851"/>
        <end position="862"/>
    </location>
</feature>
<dbReference type="PANTHER" id="PTHR47234:SF2">
    <property type="entry name" value="TONB-DEPENDENT RECEPTOR"/>
    <property type="match status" value="1"/>
</dbReference>
<evidence type="ECO:0000256" key="6">
    <source>
        <dbReference type="SAM" id="SignalP"/>
    </source>
</evidence>
<evidence type="ECO:0008006" key="11">
    <source>
        <dbReference type="Google" id="ProtNLM"/>
    </source>
</evidence>
<evidence type="ECO:0000259" key="7">
    <source>
        <dbReference type="Pfam" id="PF00593"/>
    </source>
</evidence>
<dbReference type="Proteomes" id="UP000018851">
    <property type="component" value="Chromosome"/>
</dbReference>
<proteinExistence type="inferred from homology"/>
<keyword evidence="2 4" id="KW-0472">Membrane</keyword>
<keyword evidence="6" id="KW-0732">Signal</keyword>
<evidence type="ECO:0000256" key="5">
    <source>
        <dbReference type="SAM" id="MobiDB-lite"/>
    </source>
</evidence>